<feature type="domain" description="TGF-beta family profile" evidence="9">
    <location>
        <begin position="738"/>
        <end position="851"/>
    </location>
</feature>
<keyword evidence="3" id="KW-0964">Secreted</keyword>
<dbReference type="InterPro" id="IPR001839">
    <property type="entry name" value="TGF-b_C"/>
</dbReference>
<dbReference type="Pfam" id="PF00019">
    <property type="entry name" value="TGF_beta"/>
    <property type="match status" value="1"/>
</dbReference>
<dbReference type="PANTHER" id="PTHR11848">
    <property type="entry name" value="TGF-BETA FAMILY"/>
    <property type="match status" value="1"/>
</dbReference>
<feature type="region of interest" description="Disordered" evidence="7">
    <location>
        <begin position="232"/>
        <end position="258"/>
    </location>
</feature>
<proteinExistence type="inferred from homology"/>
<dbReference type="PROSITE" id="PS00250">
    <property type="entry name" value="TGF_BETA_1"/>
    <property type="match status" value="1"/>
</dbReference>
<dbReference type="RefSeq" id="XP_005100176.1">
    <property type="nucleotide sequence ID" value="XM_005100119.3"/>
</dbReference>
<comment type="similarity">
    <text evidence="2 6">Belongs to the TGF-beta family.</text>
</comment>
<feature type="region of interest" description="Disordered" evidence="7">
    <location>
        <begin position="373"/>
        <end position="422"/>
    </location>
</feature>
<keyword evidence="5" id="KW-1015">Disulfide bond</keyword>
<keyword evidence="4 6" id="KW-0339">Growth factor</keyword>
<evidence type="ECO:0000259" key="9">
    <source>
        <dbReference type="PROSITE" id="PS51362"/>
    </source>
</evidence>
<feature type="chain" id="PRO_5046922846" evidence="8">
    <location>
        <begin position="29"/>
        <end position="851"/>
    </location>
</feature>
<dbReference type="InterPro" id="IPR015615">
    <property type="entry name" value="TGF-beta-rel"/>
</dbReference>
<feature type="compositionally biased region" description="Polar residues" evidence="7">
    <location>
        <begin position="233"/>
        <end position="244"/>
    </location>
</feature>
<keyword evidence="10" id="KW-1185">Reference proteome</keyword>
<evidence type="ECO:0000256" key="6">
    <source>
        <dbReference type="RuleBase" id="RU000354"/>
    </source>
</evidence>
<feature type="compositionally biased region" description="Basic and acidic residues" evidence="7">
    <location>
        <begin position="584"/>
        <end position="594"/>
    </location>
</feature>
<dbReference type="GeneID" id="101854803"/>
<accession>A0ABM0JRZ6</accession>
<keyword evidence="8" id="KW-0732">Signal</keyword>
<protein>
    <submittedName>
        <fullName evidence="11">Uncharacterized protein LOC101854803</fullName>
    </submittedName>
</protein>
<dbReference type="SUPFAM" id="SSF57501">
    <property type="entry name" value="Cystine-knot cytokines"/>
    <property type="match status" value="1"/>
</dbReference>
<dbReference type="InterPro" id="IPR017948">
    <property type="entry name" value="TGFb_CS"/>
</dbReference>
<evidence type="ECO:0000256" key="5">
    <source>
        <dbReference type="ARBA" id="ARBA00023157"/>
    </source>
</evidence>
<evidence type="ECO:0000256" key="3">
    <source>
        <dbReference type="ARBA" id="ARBA00022525"/>
    </source>
</evidence>
<gene>
    <name evidence="11" type="primary">LOC101854803</name>
</gene>
<evidence type="ECO:0000313" key="11">
    <source>
        <dbReference type="RefSeq" id="XP_005100176.1"/>
    </source>
</evidence>
<evidence type="ECO:0000313" key="10">
    <source>
        <dbReference type="Proteomes" id="UP000694888"/>
    </source>
</evidence>
<feature type="region of interest" description="Disordered" evidence="7">
    <location>
        <begin position="553"/>
        <end position="594"/>
    </location>
</feature>
<dbReference type="PROSITE" id="PS51362">
    <property type="entry name" value="TGF_BETA_2"/>
    <property type="match status" value="1"/>
</dbReference>
<evidence type="ECO:0000256" key="8">
    <source>
        <dbReference type="SAM" id="SignalP"/>
    </source>
</evidence>
<comment type="subcellular location">
    <subcellularLocation>
        <location evidence="1">Secreted</location>
    </subcellularLocation>
</comment>
<feature type="compositionally biased region" description="Basic and acidic residues" evidence="7">
    <location>
        <begin position="388"/>
        <end position="417"/>
    </location>
</feature>
<dbReference type="PANTHER" id="PTHR11848:SF307">
    <property type="entry name" value="BONE MORPHOGENETIC PROTEIN 10"/>
    <property type="match status" value="1"/>
</dbReference>
<feature type="signal peptide" evidence="8">
    <location>
        <begin position="1"/>
        <end position="28"/>
    </location>
</feature>
<evidence type="ECO:0000256" key="7">
    <source>
        <dbReference type="SAM" id="MobiDB-lite"/>
    </source>
</evidence>
<organism evidence="10 11">
    <name type="scientific">Aplysia californica</name>
    <name type="common">California sea hare</name>
    <dbReference type="NCBI Taxonomy" id="6500"/>
    <lineage>
        <taxon>Eukaryota</taxon>
        <taxon>Metazoa</taxon>
        <taxon>Spiralia</taxon>
        <taxon>Lophotrochozoa</taxon>
        <taxon>Mollusca</taxon>
        <taxon>Gastropoda</taxon>
        <taxon>Heterobranchia</taxon>
        <taxon>Euthyneura</taxon>
        <taxon>Tectipleura</taxon>
        <taxon>Aplysiida</taxon>
        <taxon>Aplysioidea</taxon>
        <taxon>Aplysiidae</taxon>
        <taxon>Aplysia</taxon>
    </lineage>
</organism>
<dbReference type="SMART" id="SM00204">
    <property type="entry name" value="TGFB"/>
    <property type="match status" value="1"/>
</dbReference>
<evidence type="ECO:0000256" key="4">
    <source>
        <dbReference type="ARBA" id="ARBA00023030"/>
    </source>
</evidence>
<dbReference type="InterPro" id="IPR029034">
    <property type="entry name" value="Cystine-knot_cytokine"/>
</dbReference>
<sequence>MWNALFLFRVLLPPMLLIHPCLFRPAHQEKKQLDQPFDVMQWDEQLLDTIFNYSLDPLALQRSALSDSKTTQLTDNNMLTLKSLSRVREDMLPSKGMSLPARRRFRRLKKMSKLVNEPADDGVLLSEKGSSVFSAPVPAQRVFVSDTAGPDCPEDGSCERLVSLPLESQSVDNIQVESTGKATQHITLQKENQAKTYLFEGIQSINSLDGTRLSRRNLLQFNDQTRDKILESENLTQRNNSIGTDMTKEAGPQKTKKKNRITLRYSRIRRSLNRSETPAQARTGLHLHQHSTEPPDYMVRLFFLLSETHYDILVNTVVTAFLNINEGETQQTTEGDAVILTNTLAFEAVLSEDREVVEYAEIRLFLSQHVPQLPDTDNSTPDVVHTTPNKEHTSSDLEHTTPEMEHSTSDIEHKTQRSLETPPISPSVVRVNIYELLSSSASDQNFDNATTILVYSGDVQVGEGDWESFNVSSDVKQWHSSGLRVFEIRLEYKIHDESDGSGRPRVAISTESGKDPLLVVFSRKTKPDVSKDRIRRDVRSSFHSFRDNSEDEFRRKVDVPKRKQSAQFLSTQGEKTRSKQHSPTGKDARDDDRDSKEFYKGVEESGVDSVSKEILHLGSIFGNDLSRSLMQEAKFNNFDSTTFHARSVGENINEDAFGHRNSIRTKESLNGRIRASNDVRGSVHGAHTDVDNQGGDTDVINRFDNHMLMREERTRKRRFRRHVDSLSSPTLQTALRRRTKRSKWKRNSCRRVEMYVDFGKIKWDKLIIFPRGYQAFECRGKCYTPISKYLTPTNHAIIQTKVHASYPKQASRACCVPTRLDPISILYWDEHGEIKYEYTYHEMVATECGCR</sequence>
<reference evidence="11" key="1">
    <citation type="submission" date="2025-08" db="UniProtKB">
        <authorList>
            <consortium name="RefSeq"/>
        </authorList>
    </citation>
    <scope>IDENTIFICATION</scope>
</reference>
<evidence type="ECO:0000256" key="2">
    <source>
        <dbReference type="ARBA" id="ARBA00006656"/>
    </source>
</evidence>
<name>A0ABM0JRZ6_APLCA</name>
<dbReference type="Gene3D" id="2.10.90.10">
    <property type="entry name" value="Cystine-knot cytokines"/>
    <property type="match status" value="1"/>
</dbReference>
<evidence type="ECO:0000256" key="1">
    <source>
        <dbReference type="ARBA" id="ARBA00004613"/>
    </source>
</evidence>
<dbReference type="Proteomes" id="UP000694888">
    <property type="component" value="Unplaced"/>
</dbReference>